<dbReference type="Pfam" id="PF00521">
    <property type="entry name" value="DNA_topoisoIV"/>
    <property type="match status" value="1"/>
</dbReference>
<dbReference type="SUPFAM" id="SSF56719">
    <property type="entry name" value="Type II DNA topoisomerase"/>
    <property type="match status" value="1"/>
</dbReference>
<proteinExistence type="inferred from homology"/>
<dbReference type="GO" id="GO:0005524">
    <property type="term" value="F:ATP binding"/>
    <property type="evidence" value="ECO:0007669"/>
    <property type="project" value="InterPro"/>
</dbReference>
<protein>
    <recommendedName>
        <fullName evidence="5">Topo IIA-type catalytic domain-containing protein</fullName>
    </recommendedName>
</protein>
<gene>
    <name evidence="6" type="ORF">LCGC14_2572380</name>
</gene>
<dbReference type="InterPro" id="IPR050220">
    <property type="entry name" value="Type_II_DNA_Topoisomerases"/>
</dbReference>
<keyword evidence="3" id="KW-0238">DNA-binding</keyword>
<keyword evidence="4" id="KW-0413">Isomerase</keyword>
<evidence type="ECO:0000259" key="5">
    <source>
        <dbReference type="PROSITE" id="PS52040"/>
    </source>
</evidence>
<comment type="similarity">
    <text evidence="1">Belongs to the type II topoisomerase GyrA/ParC subunit family.</text>
</comment>
<dbReference type="GO" id="GO:0009330">
    <property type="term" value="C:DNA topoisomerase type II (double strand cut, ATP-hydrolyzing) complex"/>
    <property type="evidence" value="ECO:0007669"/>
    <property type="project" value="TreeGrafter"/>
</dbReference>
<dbReference type="PROSITE" id="PS52040">
    <property type="entry name" value="TOPO_IIA"/>
    <property type="match status" value="1"/>
</dbReference>
<evidence type="ECO:0000256" key="3">
    <source>
        <dbReference type="ARBA" id="ARBA00023125"/>
    </source>
</evidence>
<evidence type="ECO:0000313" key="6">
    <source>
        <dbReference type="EMBL" id="KKL08787.1"/>
    </source>
</evidence>
<dbReference type="AlphaFoldDB" id="A0A0F9B4T8"/>
<comment type="caution">
    <text evidence="6">The sequence shown here is derived from an EMBL/GenBank/DDBJ whole genome shotgun (WGS) entry which is preliminary data.</text>
</comment>
<evidence type="ECO:0000256" key="2">
    <source>
        <dbReference type="ARBA" id="ARBA00023029"/>
    </source>
</evidence>
<dbReference type="EMBL" id="LAZR01042739">
    <property type="protein sequence ID" value="KKL08787.1"/>
    <property type="molecule type" value="Genomic_DNA"/>
</dbReference>
<dbReference type="GO" id="GO:0006265">
    <property type="term" value="P:DNA topological change"/>
    <property type="evidence" value="ECO:0007669"/>
    <property type="project" value="InterPro"/>
</dbReference>
<dbReference type="PANTHER" id="PTHR43493">
    <property type="entry name" value="DNA GYRASE/TOPOISOMERASE SUBUNIT A"/>
    <property type="match status" value="1"/>
</dbReference>
<dbReference type="InterPro" id="IPR002205">
    <property type="entry name" value="Topo_IIA_dom_A"/>
</dbReference>
<accession>A0A0F9B4T8</accession>
<evidence type="ECO:0000256" key="4">
    <source>
        <dbReference type="ARBA" id="ARBA00023235"/>
    </source>
</evidence>
<sequence>MAEVKETINERFEDKPILEELKNSYLNYAMSVIVARALPDVRDGLKPSQRRILVAMNDLNLGPRGKHRKCAKIVGDTGGNYHPHGDQATYGRWFGWDKNGTCGIRLSIRRVTLAVSMPTPLPRCDIPKRGSLILQLKCWLT</sequence>
<dbReference type="GO" id="GO:0003918">
    <property type="term" value="F:DNA topoisomerase type II (double strand cut, ATP-hydrolyzing) activity"/>
    <property type="evidence" value="ECO:0007669"/>
    <property type="project" value="InterPro"/>
</dbReference>
<dbReference type="InterPro" id="IPR013760">
    <property type="entry name" value="Topo_IIA-like_dom_sf"/>
</dbReference>
<dbReference type="Gene3D" id="3.90.199.10">
    <property type="entry name" value="Topoisomerase II, domain 5"/>
    <property type="match status" value="1"/>
</dbReference>
<dbReference type="GO" id="GO:0005737">
    <property type="term" value="C:cytoplasm"/>
    <property type="evidence" value="ECO:0007669"/>
    <property type="project" value="TreeGrafter"/>
</dbReference>
<dbReference type="InterPro" id="IPR013758">
    <property type="entry name" value="Topo_IIA_A/C_ab"/>
</dbReference>
<name>A0A0F9B4T8_9ZZZZ</name>
<dbReference type="PANTHER" id="PTHR43493:SF5">
    <property type="entry name" value="DNA GYRASE SUBUNIT A, CHLOROPLASTIC_MITOCHONDRIAL"/>
    <property type="match status" value="1"/>
</dbReference>
<feature type="domain" description="Topo IIA-type catalytic" evidence="5">
    <location>
        <begin position="38"/>
        <end position="141"/>
    </location>
</feature>
<organism evidence="6">
    <name type="scientific">marine sediment metagenome</name>
    <dbReference type="NCBI Taxonomy" id="412755"/>
    <lineage>
        <taxon>unclassified sequences</taxon>
        <taxon>metagenomes</taxon>
        <taxon>ecological metagenomes</taxon>
    </lineage>
</organism>
<dbReference type="GO" id="GO:0003677">
    <property type="term" value="F:DNA binding"/>
    <property type="evidence" value="ECO:0007669"/>
    <property type="project" value="UniProtKB-KW"/>
</dbReference>
<evidence type="ECO:0000256" key="1">
    <source>
        <dbReference type="ARBA" id="ARBA00008263"/>
    </source>
</evidence>
<keyword evidence="2" id="KW-0799">Topoisomerase</keyword>
<reference evidence="6" key="1">
    <citation type="journal article" date="2015" name="Nature">
        <title>Complex archaea that bridge the gap between prokaryotes and eukaryotes.</title>
        <authorList>
            <person name="Spang A."/>
            <person name="Saw J.H."/>
            <person name="Jorgensen S.L."/>
            <person name="Zaremba-Niedzwiedzka K."/>
            <person name="Martijn J."/>
            <person name="Lind A.E."/>
            <person name="van Eijk R."/>
            <person name="Schleper C."/>
            <person name="Guy L."/>
            <person name="Ettema T.J."/>
        </authorList>
    </citation>
    <scope>NUCLEOTIDE SEQUENCE</scope>
</reference>